<sequence length="123" mass="13995">MSVEDVEDVYIIGFLIKEFLLFGVCGYLAYCQIEKTSATVLTIVRLPGLCEGICRAINTKTEMLREQNCKLDVILQNRRLAAFPGLKVKWDKSWRSCMLRSGERPGIWVFGVANEKHQQDSHG</sequence>
<evidence type="ECO:0000256" key="1">
    <source>
        <dbReference type="SAM" id="Phobius"/>
    </source>
</evidence>
<keyword evidence="3" id="KW-1185">Reference proteome</keyword>
<comment type="caution">
    <text evidence="2">The sequence shown here is derived from an EMBL/GenBank/DDBJ whole genome shotgun (WGS) entry which is preliminary data.</text>
</comment>
<keyword evidence="1" id="KW-0472">Membrane</keyword>
<reference evidence="2 3" key="1">
    <citation type="submission" date="2021-06" db="EMBL/GenBank/DDBJ databases">
        <authorList>
            <person name="Palmer J.M."/>
        </authorList>
    </citation>
    <scope>NUCLEOTIDE SEQUENCE [LARGE SCALE GENOMIC DNA]</scope>
    <source>
        <strain evidence="2 3">CL_MEX2019</strain>
        <tissue evidence="2">Muscle</tissue>
    </source>
</reference>
<dbReference type="Proteomes" id="UP001352852">
    <property type="component" value="Unassembled WGS sequence"/>
</dbReference>
<name>A0ABU7DEN4_9TELE</name>
<keyword evidence="1" id="KW-1133">Transmembrane helix</keyword>
<evidence type="ECO:0000313" key="2">
    <source>
        <dbReference type="EMBL" id="MED6273386.1"/>
    </source>
</evidence>
<keyword evidence="1" id="KW-0812">Transmembrane</keyword>
<organism evidence="2 3">
    <name type="scientific">Characodon lateralis</name>
    <dbReference type="NCBI Taxonomy" id="208331"/>
    <lineage>
        <taxon>Eukaryota</taxon>
        <taxon>Metazoa</taxon>
        <taxon>Chordata</taxon>
        <taxon>Craniata</taxon>
        <taxon>Vertebrata</taxon>
        <taxon>Euteleostomi</taxon>
        <taxon>Actinopterygii</taxon>
        <taxon>Neopterygii</taxon>
        <taxon>Teleostei</taxon>
        <taxon>Neoteleostei</taxon>
        <taxon>Acanthomorphata</taxon>
        <taxon>Ovalentaria</taxon>
        <taxon>Atherinomorphae</taxon>
        <taxon>Cyprinodontiformes</taxon>
        <taxon>Goodeidae</taxon>
        <taxon>Characodon</taxon>
    </lineage>
</organism>
<proteinExistence type="predicted"/>
<gene>
    <name evidence="2" type="ORF">CHARACLAT_005790</name>
</gene>
<feature type="transmembrane region" description="Helical" evidence="1">
    <location>
        <begin position="9"/>
        <end position="30"/>
    </location>
</feature>
<evidence type="ECO:0000313" key="3">
    <source>
        <dbReference type="Proteomes" id="UP001352852"/>
    </source>
</evidence>
<protein>
    <submittedName>
        <fullName evidence="2">Uncharacterized protein</fullName>
    </submittedName>
</protein>
<accession>A0ABU7DEN4</accession>
<dbReference type="EMBL" id="JAHUTJ010024881">
    <property type="protein sequence ID" value="MED6273386.1"/>
    <property type="molecule type" value="Genomic_DNA"/>
</dbReference>